<evidence type="ECO:0000313" key="4">
    <source>
        <dbReference type="Proteomes" id="UP000008064"/>
    </source>
</evidence>
<keyword evidence="2" id="KW-0472">Membrane</keyword>
<feature type="transmembrane region" description="Helical" evidence="2">
    <location>
        <begin position="208"/>
        <end position="228"/>
    </location>
</feature>
<dbReference type="AlphaFoldDB" id="F8P0H7"/>
<gene>
    <name evidence="3" type="ORF">SERLADRAFT_469556</name>
</gene>
<name>F8P0H7_SERL9</name>
<feature type="region of interest" description="Disordered" evidence="1">
    <location>
        <begin position="1"/>
        <end position="66"/>
    </location>
</feature>
<dbReference type="HOGENOM" id="CLU_053753_0_0_1"/>
<evidence type="ECO:0000313" key="3">
    <source>
        <dbReference type="EMBL" id="EGO23532.1"/>
    </source>
</evidence>
<dbReference type="KEGG" id="sla:SERLADRAFT_469556"/>
<protein>
    <submittedName>
        <fullName evidence="3">Uncharacterized protein</fullName>
    </submittedName>
</protein>
<sequence>MDSDRKSAVSSFYGGRRSSVDALNNDYSSPLPHYAPQPAQSRPRVDSSSSFYADRQSRFNNDTINGNSAGYNHMSFLDAGRIEPVKGGRDEEEEARRNDEAWDVYADFNNAGPRYSTAFGLGHTDAGYQQLPPPPSIPQAKTDDASSTRTPVELVTVPALGPEWNLSEMKDMTQAGKREKKYDKRRAFWKAWNRGDTGLCGKWFTKKFLVFFVFAWVVIIVILLAITIPRVPGFSFNSTTPLDSATGSFNASIPSQFSRSPANFSFPALADLEVDTTSNILPLTFNSISAEIYDTTSNLQVASGNFGHTTLSAKTFSKIQIPLNFSYVATNTSDPTWNNWYNACKNPGLYPSGTRPGISFILVLKMYIAGLPSAHGASTQVTDASCPIQLSMNSA</sequence>
<keyword evidence="2" id="KW-1133">Transmembrane helix</keyword>
<dbReference type="GeneID" id="18819621"/>
<keyword evidence="2" id="KW-0812">Transmembrane</keyword>
<proteinExistence type="predicted"/>
<dbReference type="RefSeq" id="XP_007319294.1">
    <property type="nucleotide sequence ID" value="XM_007319232.1"/>
</dbReference>
<evidence type="ECO:0000256" key="1">
    <source>
        <dbReference type="SAM" id="MobiDB-lite"/>
    </source>
</evidence>
<reference evidence="4" key="1">
    <citation type="journal article" date="2011" name="Science">
        <title>The plant cell wall-decomposing machinery underlies the functional diversity of forest fungi.</title>
        <authorList>
            <person name="Eastwood D.C."/>
            <person name="Floudas D."/>
            <person name="Binder M."/>
            <person name="Majcherczyk A."/>
            <person name="Schneider P."/>
            <person name="Aerts A."/>
            <person name="Asiegbu F.O."/>
            <person name="Baker S.E."/>
            <person name="Barry K."/>
            <person name="Bendiksby M."/>
            <person name="Blumentritt M."/>
            <person name="Coutinho P.M."/>
            <person name="Cullen D."/>
            <person name="de Vries R.P."/>
            <person name="Gathman A."/>
            <person name="Goodell B."/>
            <person name="Henrissat B."/>
            <person name="Ihrmark K."/>
            <person name="Kauserud H."/>
            <person name="Kohler A."/>
            <person name="LaButti K."/>
            <person name="Lapidus A."/>
            <person name="Lavin J.L."/>
            <person name="Lee Y.-H."/>
            <person name="Lindquist E."/>
            <person name="Lilly W."/>
            <person name="Lucas S."/>
            <person name="Morin E."/>
            <person name="Murat C."/>
            <person name="Oguiza J.A."/>
            <person name="Park J."/>
            <person name="Pisabarro A.G."/>
            <person name="Riley R."/>
            <person name="Rosling A."/>
            <person name="Salamov A."/>
            <person name="Schmidt O."/>
            <person name="Schmutz J."/>
            <person name="Skrede I."/>
            <person name="Stenlid J."/>
            <person name="Wiebenga A."/>
            <person name="Xie X."/>
            <person name="Kuees U."/>
            <person name="Hibbett D.S."/>
            <person name="Hoffmeister D."/>
            <person name="Hoegberg N."/>
            <person name="Martin F."/>
            <person name="Grigoriev I.V."/>
            <person name="Watkinson S.C."/>
        </authorList>
    </citation>
    <scope>NUCLEOTIDE SEQUENCE [LARGE SCALE GENOMIC DNA]</scope>
    <source>
        <strain evidence="4">S7.9</strain>
    </source>
</reference>
<dbReference type="Proteomes" id="UP000008064">
    <property type="component" value="Unassembled WGS sequence"/>
</dbReference>
<evidence type="ECO:0000256" key="2">
    <source>
        <dbReference type="SAM" id="Phobius"/>
    </source>
</evidence>
<organism evidence="4">
    <name type="scientific">Serpula lacrymans var. lacrymans (strain S7.9)</name>
    <name type="common">Dry rot fungus</name>
    <dbReference type="NCBI Taxonomy" id="578457"/>
    <lineage>
        <taxon>Eukaryota</taxon>
        <taxon>Fungi</taxon>
        <taxon>Dikarya</taxon>
        <taxon>Basidiomycota</taxon>
        <taxon>Agaricomycotina</taxon>
        <taxon>Agaricomycetes</taxon>
        <taxon>Agaricomycetidae</taxon>
        <taxon>Boletales</taxon>
        <taxon>Coniophorineae</taxon>
        <taxon>Serpulaceae</taxon>
        <taxon>Serpula</taxon>
    </lineage>
</organism>
<dbReference type="EMBL" id="GL945435">
    <property type="protein sequence ID" value="EGO23532.1"/>
    <property type="molecule type" value="Genomic_DNA"/>
</dbReference>
<dbReference type="OrthoDB" id="5582002at2759"/>
<accession>F8P0H7</accession>